<name>A0A4Q7KFT2_9PSEU</name>
<dbReference type="SUPFAM" id="SSF53335">
    <property type="entry name" value="S-adenosyl-L-methionine-dependent methyltransferases"/>
    <property type="match status" value="1"/>
</dbReference>
<gene>
    <name evidence="2" type="ORF">EV193_111138</name>
</gene>
<dbReference type="Proteomes" id="UP000294257">
    <property type="component" value="Unassembled WGS sequence"/>
</dbReference>
<comment type="caution">
    <text evidence="2">The sequence shown here is derived from an EMBL/GenBank/DDBJ whole genome shotgun (WGS) entry which is preliminary data.</text>
</comment>
<dbReference type="InterPro" id="IPR029063">
    <property type="entry name" value="SAM-dependent_MTases_sf"/>
</dbReference>
<dbReference type="InterPro" id="IPR002052">
    <property type="entry name" value="DNA_methylase_N6_adenine_CS"/>
</dbReference>
<dbReference type="RefSeq" id="WP_130347710.1">
    <property type="nucleotide sequence ID" value="NZ_SGWQ01000011.1"/>
</dbReference>
<evidence type="ECO:0000259" key="1">
    <source>
        <dbReference type="Pfam" id="PF01861"/>
    </source>
</evidence>
<keyword evidence="3" id="KW-1185">Reference proteome</keyword>
<dbReference type="GO" id="GO:0032259">
    <property type="term" value="P:methylation"/>
    <property type="evidence" value="ECO:0007669"/>
    <property type="project" value="InterPro"/>
</dbReference>
<dbReference type="InterPro" id="IPR002723">
    <property type="entry name" value="BpsA_C"/>
</dbReference>
<dbReference type="PROSITE" id="PS00092">
    <property type="entry name" value="N6_MTASE"/>
    <property type="match status" value="1"/>
</dbReference>
<dbReference type="GO" id="GO:0008168">
    <property type="term" value="F:methyltransferase activity"/>
    <property type="evidence" value="ECO:0007669"/>
    <property type="project" value="InterPro"/>
</dbReference>
<accession>A0A4Q7KFT2</accession>
<proteinExistence type="predicted"/>
<evidence type="ECO:0000313" key="2">
    <source>
        <dbReference type="EMBL" id="RZS32753.1"/>
    </source>
</evidence>
<dbReference type="AlphaFoldDB" id="A0A4Q7KFT2"/>
<dbReference type="GO" id="GO:0003676">
    <property type="term" value="F:nucleic acid binding"/>
    <property type="evidence" value="ECO:0007669"/>
    <property type="project" value="InterPro"/>
</dbReference>
<protein>
    <submittedName>
        <fullName evidence="2">Uncharacterized protein DUF43</fullName>
    </submittedName>
</protein>
<organism evidence="2 3">
    <name type="scientific">Herbihabitans rhizosphaerae</name>
    <dbReference type="NCBI Taxonomy" id="1872711"/>
    <lineage>
        <taxon>Bacteria</taxon>
        <taxon>Bacillati</taxon>
        <taxon>Actinomycetota</taxon>
        <taxon>Actinomycetes</taxon>
        <taxon>Pseudonocardiales</taxon>
        <taxon>Pseudonocardiaceae</taxon>
        <taxon>Herbihabitans</taxon>
    </lineage>
</organism>
<sequence length="505" mass="54793">MSDGEIPAPLRDLLTAQGVHSSRSRDLISLLCNGFHTLDDLVVTTATPRRTVEEVLEACAYDLVREGDMMRMATDRVDMYRDLAQPAPPDTEQGELLDTVRAAVRDVPPPLPGLDHVQATPETVLRRALWLDERFHLRGAHLLFVGDHDLTSIAVCAVRDGVRATVVDVDERLLRYVDDLAAEYGLPVRTLHADLRFGFPPSLLGTADLVFTDPPYTPEGMRLFLAHGVLGLREPVAGRLIVAYGHTDRAPELGRKTQAEMLRLGLVFEAILPDFNRYDGAQAVGSASDLYVCQPTARAAGQARPTVSSGRTAIYTHGSASVESAGTPEAALDALREASAVDDVRGPDWNDPVEGDAAIDLTADPGPWLARMLLACKGDRVVALVRNNHADVRNAPGQRNLARLVGAKYALSFRRSIAGGRHALVVAERTQSSTVDVQRELLDRAHGKLANTWREALIAASGGTLTKRAAREQVLAIAPDEDDLEVRLIDLPRYRVSAILDAAAP</sequence>
<dbReference type="OrthoDB" id="7593728at2"/>
<reference evidence="2 3" key="1">
    <citation type="submission" date="2019-02" db="EMBL/GenBank/DDBJ databases">
        <title>Genomic Encyclopedia of Type Strains, Phase IV (KMG-IV): sequencing the most valuable type-strain genomes for metagenomic binning, comparative biology and taxonomic classification.</title>
        <authorList>
            <person name="Goeker M."/>
        </authorList>
    </citation>
    <scope>NUCLEOTIDE SEQUENCE [LARGE SCALE GENOMIC DNA]</scope>
    <source>
        <strain evidence="2 3">DSM 101727</strain>
    </source>
</reference>
<dbReference type="EMBL" id="SGWQ01000011">
    <property type="protein sequence ID" value="RZS32753.1"/>
    <property type="molecule type" value="Genomic_DNA"/>
</dbReference>
<dbReference type="Pfam" id="PF01861">
    <property type="entry name" value="BpsA_C"/>
    <property type="match status" value="1"/>
</dbReference>
<feature type="domain" description="N(4)-bis(aminopropyl)spermidine synthase C-terminal" evidence="1">
    <location>
        <begin position="95"/>
        <end position="281"/>
    </location>
</feature>
<dbReference type="Gene3D" id="3.40.50.150">
    <property type="entry name" value="Vaccinia Virus protein VP39"/>
    <property type="match status" value="1"/>
</dbReference>
<evidence type="ECO:0000313" key="3">
    <source>
        <dbReference type="Proteomes" id="UP000294257"/>
    </source>
</evidence>